<feature type="chain" id="PRO_5011739565" evidence="1">
    <location>
        <begin position="24"/>
        <end position="298"/>
    </location>
</feature>
<evidence type="ECO:0000256" key="1">
    <source>
        <dbReference type="SAM" id="SignalP"/>
    </source>
</evidence>
<dbReference type="PROSITE" id="PS51704">
    <property type="entry name" value="GP_PDE"/>
    <property type="match status" value="1"/>
</dbReference>
<proteinExistence type="predicted"/>
<dbReference type="GO" id="GO:0070291">
    <property type="term" value="P:N-acylethanolamine metabolic process"/>
    <property type="evidence" value="ECO:0007669"/>
    <property type="project" value="TreeGrafter"/>
</dbReference>
<protein>
    <submittedName>
        <fullName evidence="3">Glycerophosphoryl diester phosphodiesterase</fullName>
    </submittedName>
</protein>
<dbReference type="PANTHER" id="PTHR46320">
    <property type="entry name" value="GLYCEROPHOSPHODIESTER PHOSPHODIESTERASE 1"/>
    <property type="match status" value="1"/>
</dbReference>
<keyword evidence="4" id="KW-1185">Reference proteome</keyword>
<dbReference type="CDD" id="cd08566">
    <property type="entry name" value="GDPD_AtGDE_like"/>
    <property type="match status" value="1"/>
</dbReference>
<dbReference type="Proteomes" id="UP000199149">
    <property type="component" value="Unassembled WGS sequence"/>
</dbReference>
<dbReference type="EMBL" id="FOUZ01000018">
    <property type="protein sequence ID" value="SFN64428.1"/>
    <property type="molecule type" value="Genomic_DNA"/>
</dbReference>
<evidence type="ECO:0000259" key="2">
    <source>
        <dbReference type="PROSITE" id="PS51704"/>
    </source>
</evidence>
<evidence type="ECO:0000313" key="3">
    <source>
        <dbReference type="EMBL" id="SFN64428.1"/>
    </source>
</evidence>
<dbReference type="GO" id="GO:0006644">
    <property type="term" value="P:phospholipid metabolic process"/>
    <property type="evidence" value="ECO:0007669"/>
    <property type="project" value="TreeGrafter"/>
</dbReference>
<dbReference type="Pfam" id="PF03009">
    <property type="entry name" value="GDPD"/>
    <property type="match status" value="1"/>
</dbReference>
<dbReference type="InterPro" id="IPR030395">
    <property type="entry name" value="GP_PDE_dom"/>
</dbReference>
<feature type="domain" description="GP-PDE" evidence="2">
    <location>
        <begin position="52"/>
        <end position="295"/>
    </location>
</feature>
<feature type="signal peptide" evidence="1">
    <location>
        <begin position="1"/>
        <end position="23"/>
    </location>
</feature>
<dbReference type="AlphaFoldDB" id="A0A1I5APR2"/>
<dbReference type="SUPFAM" id="SSF51695">
    <property type="entry name" value="PLC-like phosphodiesterases"/>
    <property type="match status" value="1"/>
</dbReference>
<accession>A0A1I5APR2</accession>
<evidence type="ECO:0000313" key="4">
    <source>
        <dbReference type="Proteomes" id="UP000199149"/>
    </source>
</evidence>
<dbReference type="OrthoDB" id="384721at2"/>
<gene>
    <name evidence="3" type="ORF">SAMN05421738_11813</name>
</gene>
<dbReference type="InterPro" id="IPR017946">
    <property type="entry name" value="PLC-like_Pdiesterase_TIM-brl"/>
</dbReference>
<name>A0A1I5APR2_9FLAO</name>
<dbReference type="STRING" id="684065.SAMN05421738_11813"/>
<dbReference type="PROSITE" id="PS51257">
    <property type="entry name" value="PROKAR_LIPOPROTEIN"/>
    <property type="match status" value="1"/>
</dbReference>
<sequence>MNIKYIKRLLFGLTLLNFTLFYSCNPQNNQTKDASINSSDEITFKYSTKNKNYVSAHRGGSGIKNYPENCIETFDYLHQKGIQIFEIDVAVTKDQNLILMHDNSLQRTSTGRQDVNQINLNQIKEYFLVDDFGQQTSYKIPTFAEALNWGKDKPIYFMVDIKKGVDYAAIVSTINQANMQNKVVLVTYSVGQAKKLNRIAPNMLLSVSMRNEREFNEMMNSGIPTDKMVAFTGTRRNDKSLFDKIHQKDILVIFGTLGNLDKSAAAKGNQLYKDLEKDGVDIFATDRALDVQQTINKN</sequence>
<reference evidence="4" key="1">
    <citation type="submission" date="2016-10" db="EMBL/GenBank/DDBJ databases">
        <authorList>
            <person name="Varghese N."/>
            <person name="Submissions S."/>
        </authorList>
    </citation>
    <scope>NUCLEOTIDE SEQUENCE [LARGE SCALE GENOMIC DNA]</scope>
    <source>
        <strain evidence="4">XJ109</strain>
    </source>
</reference>
<organism evidence="3 4">
    <name type="scientific">Algoriella xinjiangensis</name>
    <dbReference type="NCBI Taxonomy" id="684065"/>
    <lineage>
        <taxon>Bacteria</taxon>
        <taxon>Pseudomonadati</taxon>
        <taxon>Bacteroidota</taxon>
        <taxon>Flavobacteriia</taxon>
        <taxon>Flavobacteriales</taxon>
        <taxon>Weeksellaceae</taxon>
        <taxon>Algoriella</taxon>
    </lineage>
</organism>
<dbReference type="GO" id="GO:0008889">
    <property type="term" value="F:glycerophosphodiester phosphodiesterase activity"/>
    <property type="evidence" value="ECO:0007669"/>
    <property type="project" value="TreeGrafter"/>
</dbReference>
<dbReference type="PANTHER" id="PTHR46320:SF1">
    <property type="entry name" value="GLYCEROPHOSPHODIESTER PHOSPHODIESTERASE 1"/>
    <property type="match status" value="1"/>
</dbReference>
<dbReference type="Gene3D" id="3.20.20.190">
    <property type="entry name" value="Phosphatidylinositol (PI) phosphodiesterase"/>
    <property type="match status" value="1"/>
</dbReference>
<dbReference type="GO" id="GO:0006580">
    <property type="term" value="P:ethanolamine metabolic process"/>
    <property type="evidence" value="ECO:0007669"/>
    <property type="project" value="TreeGrafter"/>
</dbReference>
<keyword evidence="1" id="KW-0732">Signal</keyword>
<dbReference type="GO" id="GO:0005886">
    <property type="term" value="C:plasma membrane"/>
    <property type="evidence" value="ECO:0007669"/>
    <property type="project" value="TreeGrafter"/>
</dbReference>
<dbReference type="RefSeq" id="WP_092910134.1">
    <property type="nucleotide sequence ID" value="NZ_FOUZ01000018.1"/>
</dbReference>